<organism evidence="2 3">
    <name type="scientific">Cryptococcus amylolentus CBS 6039</name>
    <dbReference type="NCBI Taxonomy" id="1295533"/>
    <lineage>
        <taxon>Eukaryota</taxon>
        <taxon>Fungi</taxon>
        <taxon>Dikarya</taxon>
        <taxon>Basidiomycota</taxon>
        <taxon>Agaricomycotina</taxon>
        <taxon>Tremellomycetes</taxon>
        <taxon>Tremellales</taxon>
        <taxon>Cryptococcaceae</taxon>
        <taxon>Cryptococcus</taxon>
    </lineage>
</organism>
<dbReference type="RefSeq" id="XP_018991051.1">
    <property type="nucleotide sequence ID" value="XM_019141076.1"/>
</dbReference>
<evidence type="ECO:0000313" key="2">
    <source>
        <dbReference type="EMBL" id="ODN75401.1"/>
    </source>
</evidence>
<dbReference type="Proteomes" id="UP000094065">
    <property type="component" value="Unassembled WGS sequence"/>
</dbReference>
<keyword evidence="3" id="KW-1185">Reference proteome</keyword>
<dbReference type="AlphaFoldDB" id="A0A1E3HJ16"/>
<evidence type="ECO:0000256" key="1">
    <source>
        <dbReference type="SAM" id="MobiDB-lite"/>
    </source>
</evidence>
<comment type="caution">
    <text evidence="2">The sequence shown here is derived from an EMBL/GenBank/DDBJ whole genome shotgun (WGS) entry which is preliminary data.</text>
</comment>
<name>A0A1E3HJ16_9TREE</name>
<sequence length="371" mass="42257">MIPRTYIARSTPKLRPQRLSLSLSRLNSRHEHCRTLFLDQVDDAIIDRLHPGQPKSTPATSKPVPASDVKPAQVSTPTRLVPLPTTKDVPSSTTKDIKPSDKPRSITPPGHEEMNRTRISRLGIAIYGPLTNRPLDHTSFSTDAKPIESTLRDVSRCVGPRRPAYVHKRAHQKSLWRAALRRAWPVDQRQCDFFLADTYDTYDALVDMGFSDIRIVVEEVMGAQYCYIVYVRAMTHRFNHRNPPIISAHAVQFLPDGGYERIGCFKPDDAKKGRSGPQAQRLRELCVTEHPARLSTNNLFHQAQQLICREALVKSISEVVPTCRSKTGEYEQIKSKGWKHRDLKKQPEYTRDRMGRLRGVRAGWTYIASSY</sequence>
<dbReference type="EMBL" id="AWGJ01000010">
    <property type="protein sequence ID" value="ODN75401.1"/>
    <property type="molecule type" value="Genomic_DNA"/>
</dbReference>
<protein>
    <submittedName>
        <fullName evidence="2">Uncharacterized protein</fullName>
    </submittedName>
</protein>
<reference evidence="2 3" key="1">
    <citation type="submission" date="2016-06" db="EMBL/GenBank/DDBJ databases">
        <title>Evolution of pathogenesis and genome organization in the Tremellales.</title>
        <authorList>
            <person name="Cuomo C."/>
            <person name="Litvintseva A."/>
            <person name="Heitman J."/>
            <person name="Chen Y."/>
            <person name="Sun S."/>
            <person name="Springer D."/>
            <person name="Dromer F."/>
            <person name="Young S."/>
            <person name="Zeng Q."/>
            <person name="Chapman S."/>
            <person name="Gujja S."/>
            <person name="Saif S."/>
            <person name="Birren B."/>
        </authorList>
    </citation>
    <scope>NUCLEOTIDE SEQUENCE [LARGE SCALE GENOMIC DNA]</scope>
    <source>
        <strain evidence="2 3">CBS 6039</strain>
    </source>
</reference>
<feature type="compositionally biased region" description="Basic and acidic residues" evidence="1">
    <location>
        <begin position="95"/>
        <end position="114"/>
    </location>
</feature>
<proteinExistence type="predicted"/>
<dbReference type="GeneID" id="30157867"/>
<gene>
    <name evidence="2" type="ORF">L202_06558</name>
</gene>
<accession>A0A1E3HJ16</accession>
<feature type="region of interest" description="Disordered" evidence="1">
    <location>
        <begin position="48"/>
        <end position="114"/>
    </location>
</feature>
<evidence type="ECO:0000313" key="3">
    <source>
        <dbReference type="Proteomes" id="UP000094065"/>
    </source>
</evidence>
<dbReference type="OrthoDB" id="10390910at2759"/>